<proteinExistence type="predicted"/>
<dbReference type="AlphaFoldDB" id="A0A915E2X5"/>
<dbReference type="SUPFAM" id="SSF51556">
    <property type="entry name" value="Metallo-dependent hydrolases"/>
    <property type="match status" value="1"/>
</dbReference>
<reference evidence="2" key="1">
    <citation type="submission" date="2022-11" db="UniProtKB">
        <authorList>
            <consortium name="WormBaseParasite"/>
        </authorList>
    </citation>
    <scope>IDENTIFICATION</scope>
</reference>
<dbReference type="Proteomes" id="UP000887574">
    <property type="component" value="Unplaced"/>
</dbReference>
<dbReference type="Gene3D" id="3.20.20.140">
    <property type="entry name" value="Metal-dependent hydrolases"/>
    <property type="match status" value="1"/>
</dbReference>
<evidence type="ECO:0000313" key="1">
    <source>
        <dbReference type="Proteomes" id="UP000887574"/>
    </source>
</evidence>
<name>A0A915E2X5_9BILA</name>
<sequence>MRLKNLLNTSRFRGEEPKFVDPVSAYLRTEMQATHSLRAVHISAAQNLRTWDNQQNMAFHIHLEEQRQEVEDCKAAEGGTTPCQLLLKISDDLGQSHSCALHIHSMPTPG</sequence>
<dbReference type="WBParaSite" id="jg26136">
    <property type="protein sequence ID" value="jg26136"/>
    <property type="gene ID" value="jg26136"/>
</dbReference>
<accession>A0A915E2X5</accession>
<keyword evidence="1" id="KW-1185">Reference proteome</keyword>
<organism evidence="1 2">
    <name type="scientific">Ditylenchus dipsaci</name>
    <dbReference type="NCBI Taxonomy" id="166011"/>
    <lineage>
        <taxon>Eukaryota</taxon>
        <taxon>Metazoa</taxon>
        <taxon>Ecdysozoa</taxon>
        <taxon>Nematoda</taxon>
        <taxon>Chromadorea</taxon>
        <taxon>Rhabditida</taxon>
        <taxon>Tylenchina</taxon>
        <taxon>Tylenchomorpha</taxon>
        <taxon>Sphaerularioidea</taxon>
        <taxon>Anguinidae</taxon>
        <taxon>Anguininae</taxon>
        <taxon>Ditylenchus</taxon>
    </lineage>
</organism>
<dbReference type="InterPro" id="IPR032466">
    <property type="entry name" value="Metal_Hydrolase"/>
</dbReference>
<protein>
    <submittedName>
        <fullName evidence="2">Uncharacterized protein</fullName>
    </submittedName>
</protein>
<evidence type="ECO:0000313" key="2">
    <source>
        <dbReference type="WBParaSite" id="jg26136"/>
    </source>
</evidence>